<dbReference type="Proteomes" id="UP001500621">
    <property type="component" value="Unassembled WGS sequence"/>
</dbReference>
<organism evidence="1 2">
    <name type="scientific">Nocardioides nanhaiensis</name>
    <dbReference type="NCBI Taxonomy" id="1476871"/>
    <lineage>
        <taxon>Bacteria</taxon>
        <taxon>Bacillati</taxon>
        <taxon>Actinomycetota</taxon>
        <taxon>Actinomycetes</taxon>
        <taxon>Propionibacteriales</taxon>
        <taxon>Nocardioidaceae</taxon>
        <taxon>Nocardioides</taxon>
    </lineage>
</organism>
<evidence type="ECO:0000313" key="2">
    <source>
        <dbReference type="Proteomes" id="UP001500621"/>
    </source>
</evidence>
<accession>A0ABP8X1W6</accession>
<protein>
    <recommendedName>
        <fullName evidence="3">Cysteine-rich CPCC domain-containing protein</fullName>
    </recommendedName>
</protein>
<comment type="caution">
    <text evidence="1">The sequence shown here is derived from an EMBL/GenBank/DDBJ whole genome shotgun (WGS) entry which is preliminary data.</text>
</comment>
<evidence type="ECO:0000313" key="1">
    <source>
        <dbReference type="EMBL" id="GAA4698388.1"/>
    </source>
</evidence>
<dbReference type="EMBL" id="BAABIM010000005">
    <property type="protein sequence ID" value="GAA4698388.1"/>
    <property type="molecule type" value="Genomic_DNA"/>
</dbReference>
<proteinExistence type="predicted"/>
<sequence length="64" mass="7145">MELIWEHPGGGCRTCSTGVAVSDALPWCGDCMRASVPPGTGEELRQWMAERTVRQAERYLKRHA</sequence>
<gene>
    <name evidence="1" type="ORF">GCM10023226_41190</name>
</gene>
<keyword evidence="2" id="KW-1185">Reference proteome</keyword>
<evidence type="ECO:0008006" key="3">
    <source>
        <dbReference type="Google" id="ProtNLM"/>
    </source>
</evidence>
<name>A0ABP8X1W6_9ACTN</name>
<reference evidence="2" key="1">
    <citation type="journal article" date="2019" name="Int. J. Syst. Evol. Microbiol.">
        <title>The Global Catalogue of Microorganisms (GCM) 10K type strain sequencing project: providing services to taxonomists for standard genome sequencing and annotation.</title>
        <authorList>
            <consortium name="The Broad Institute Genomics Platform"/>
            <consortium name="The Broad Institute Genome Sequencing Center for Infectious Disease"/>
            <person name="Wu L."/>
            <person name="Ma J."/>
        </authorList>
    </citation>
    <scope>NUCLEOTIDE SEQUENCE [LARGE SCALE GENOMIC DNA]</scope>
    <source>
        <strain evidence="2">JCM 18127</strain>
    </source>
</reference>